<dbReference type="Proteomes" id="UP001605036">
    <property type="component" value="Unassembled WGS sequence"/>
</dbReference>
<keyword evidence="2" id="KW-1185">Reference proteome</keyword>
<accession>A0ABD1XU13</accession>
<proteinExistence type="predicted"/>
<name>A0ABD1XU13_9MARC</name>
<dbReference type="AlphaFoldDB" id="A0ABD1XU13"/>
<comment type="caution">
    <text evidence="1">The sequence shown here is derived from an EMBL/GenBank/DDBJ whole genome shotgun (WGS) entry which is preliminary data.</text>
</comment>
<evidence type="ECO:0000313" key="2">
    <source>
        <dbReference type="Proteomes" id="UP001605036"/>
    </source>
</evidence>
<dbReference type="EMBL" id="JBHFFA010000007">
    <property type="protein sequence ID" value="KAL2612435.1"/>
    <property type="molecule type" value="Genomic_DNA"/>
</dbReference>
<sequence length="171" mass="20455">MRGVKEWLRLFELRENRGSPIWPEDGMKKSIANEWLARWKWLWEGKTTLRTKDPLPSRAISRPRPRPVSLWELLVLLRRKDGTEGRDFKKRDGCFGRLDVKTLNIENSCCQWTHFFLASTYVTVYNRTEDVKRKKKARWEWAISYGLVKGPSRIFLLRAAPRKWGKEMKYV</sequence>
<evidence type="ECO:0000313" key="1">
    <source>
        <dbReference type="EMBL" id="KAL2612435.1"/>
    </source>
</evidence>
<reference evidence="1 2" key="1">
    <citation type="submission" date="2024-09" db="EMBL/GenBank/DDBJ databases">
        <title>Chromosome-scale assembly of Riccia fluitans.</title>
        <authorList>
            <person name="Paukszto L."/>
            <person name="Sawicki J."/>
            <person name="Karawczyk K."/>
            <person name="Piernik-Szablinska J."/>
            <person name="Szczecinska M."/>
            <person name="Mazdziarz M."/>
        </authorList>
    </citation>
    <scope>NUCLEOTIDE SEQUENCE [LARGE SCALE GENOMIC DNA]</scope>
    <source>
        <strain evidence="1">Rf_01</strain>
        <tissue evidence="1">Aerial parts of the thallus</tissue>
    </source>
</reference>
<gene>
    <name evidence="1" type="ORF">R1flu_024127</name>
</gene>
<organism evidence="1 2">
    <name type="scientific">Riccia fluitans</name>
    <dbReference type="NCBI Taxonomy" id="41844"/>
    <lineage>
        <taxon>Eukaryota</taxon>
        <taxon>Viridiplantae</taxon>
        <taxon>Streptophyta</taxon>
        <taxon>Embryophyta</taxon>
        <taxon>Marchantiophyta</taxon>
        <taxon>Marchantiopsida</taxon>
        <taxon>Marchantiidae</taxon>
        <taxon>Marchantiales</taxon>
        <taxon>Ricciaceae</taxon>
        <taxon>Riccia</taxon>
    </lineage>
</organism>
<protein>
    <submittedName>
        <fullName evidence="1">Uncharacterized protein</fullName>
    </submittedName>
</protein>